<comment type="caution">
    <text evidence="2">The sequence shown here is derived from an EMBL/GenBank/DDBJ whole genome shotgun (WGS) entry which is preliminary data.</text>
</comment>
<feature type="region of interest" description="Disordered" evidence="1">
    <location>
        <begin position="1"/>
        <end position="20"/>
    </location>
</feature>
<evidence type="ECO:0000256" key="1">
    <source>
        <dbReference type="SAM" id="MobiDB-lite"/>
    </source>
</evidence>
<feature type="compositionally biased region" description="Low complexity" evidence="1">
    <location>
        <begin position="7"/>
        <end position="18"/>
    </location>
</feature>
<gene>
    <name evidence="2" type="ORF">G6011_00312</name>
</gene>
<dbReference type="EMBL" id="JAANER010000001">
    <property type="protein sequence ID" value="KAG9195192.1"/>
    <property type="molecule type" value="Genomic_DNA"/>
</dbReference>
<organism evidence="2 3">
    <name type="scientific">Alternaria panax</name>
    <dbReference type="NCBI Taxonomy" id="48097"/>
    <lineage>
        <taxon>Eukaryota</taxon>
        <taxon>Fungi</taxon>
        <taxon>Dikarya</taxon>
        <taxon>Ascomycota</taxon>
        <taxon>Pezizomycotina</taxon>
        <taxon>Dothideomycetes</taxon>
        <taxon>Pleosporomycetidae</taxon>
        <taxon>Pleosporales</taxon>
        <taxon>Pleosporineae</taxon>
        <taxon>Pleosporaceae</taxon>
        <taxon>Alternaria</taxon>
        <taxon>Alternaria sect. Panax</taxon>
    </lineage>
</organism>
<reference evidence="2" key="1">
    <citation type="submission" date="2021-07" db="EMBL/GenBank/DDBJ databases">
        <title>Genome Resource of American Ginseng Black Spot Pathogen Alternaria panax.</title>
        <authorList>
            <person name="Qiu C."/>
            <person name="Wang W."/>
            <person name="Liu Z."/>
        </authorList>
    </citation>
    <scope>NUCLEOTIDE SEQUENCE</scope>
    <source>
        <strain evidence="2">BNCC115425</strain>
    </source>
</reference>
<name>A0AAD4IHZ3_9PLEO</name>
<protein>
    <submittedName>
        <fullName evidence="2">Uncharacterized protein</fullName>
    </submittedName>
</protein>
<proteinExistence type="predicted"/>
<dbReference type="Proteomes" id="UP001199106">
    <property type="component" value="Unassembled WGS sequence"/>
</dbReference>
<feature type="region of interest" description="Disordered" evidence="1">
    <location>
        <begin position="127"/>
        <end position="151"/>
    </location>
</feature>
<evidence type="ECO:0000313" key="2">
    <source>
        <dbReference type="EMBL" id="KAG9195192.1"/>
    </source>
</evidence>
<dbReference type="AlphaFoldDB" id="A0AAD4IHZ3"/>
<evidence type="ECO:0000313" key="3">
    <source>
        <dbReference type="Proteomes" id="UP001199106"/>
    </source>
</evidence>
<keyword evidence="3" id="KW-1185">Reference proteome</keyword>
<accession>A0AAD4IHZ3</accession>
<sequence length="189" mass="20274">MSALNVTSNGNSNGNGTTQEESFYNSSVELADLGITRFDQDTAAIGDRDYALHADQPVIARAGRAPRGLESQVHAWNTFQYTTDEVNGREELKGDLHGGQLHRENRAAANPQAMMAPMDGRGGRGAFERGGRGGSRVVRAGGGGRGGGRYDRQMEGLCAGRKPDFDAPPMAKGMAEEMNRSMFWDGPIV</sequence>